<feature type="region of interest" description="Disordered" evidence="1">
    <location>
        <begin position="60"/>
        <end position="89"/>
    </location>
</feature>
<dbReference type="OMA" id="NAYHETS"/>
<feature type="compositionally biased region" description="Basic and acidic residues" evidence="1">
    <location>
        <begin position="79"/>
        <end position="89"/>
    </location>
</feature>
<reference evidence="2" key="1">
    <citation type="journal article" date="2012" name="Proc. Natl. Acad. Sci. U.S.A.">
        <title>Antigenic diversity is generated by distinct evolutionary mechanisms in African trypanosome species.</title>
        <authorList>
            <person name="Jackson A.P."/>
            <person name="Berry A."/>
            <person name="Aslett M."/>
            <person name="Allison H.C."/>
            <person name="Burton P."/>
            <person name="Vavrova-Anderson J."/>
            <person name="Brown R."/>
            <person name="Browne H."/>
            <person name="Corton N."/>
            <person name="Hauser H."/>
            <person name="Gamble J."/>
            <person name="Gilderthorp R."/>
            <person name="Marcello L."/>
            <person name="McQuillan J."/>
            <person name="Otto T.D."/>
            <person name="Quail M.A."/>
            <person name="Sanders M.J."/>
            <person name="van Tonder A."/>
            <person name="Ginger M.L."/>
            <person name="Field M.C."/>
            <person name="Barry J.D."/>
            <person name="Hertz-Fowler C."/>
            <person name="Berriman M."/>
        </authorList>
    </citation>
    <scope>NUCLEOTIDE SEQUENCE</scope>
    <source>
        <strain evidence="2">Y486</strain>
    </source>
</reference>
<feature type="compositionally biased region" description="Polar residues" evidence="1">
    <location>
        <begin position="350"/>
        <end position="361"/>
    </location>
</feature>
<dbReference type="AlphaFoldDB" id="G0TRC6"/>
<dbReference type="VEuPathDB" id="TriTrypDB:TvY486_0101380"/>
<evidence type="ECO:0000313" key="2">
    <source>
        <dbReference type="EMBL" id="CCC46490.1"/>
    </source>
</evidence>
<proteinExistence type="predicted"/>
<name>G0TRC6_TRYVY</name>
<gene>
    <name evidence="2" type="ORF">TVY486_0101380</name>
</gene>
<dbReference type="EMBL" id="HE573017">
    <property type="protein sequence ID" value="CCC46490.1"/>
    <property type="molecule type" value="Genomic_DNA"/>
</dbReference>
<accession>G0TRC6</accession>
<evidence type="ECO:0000256" key="1">
    <source>
        <dbReference type="SAM" id="MobiDB-lite"/>
    </source>
</evidence>
<sequence>MSTSAWASGNFIEKLKQQKAKASTNAAAEAAPVAISSKTGTNGKLPPHGAAVKSSSALMPHAKGNEGLPTQNTVPPAPEKQKQPGDTKLSDRASIVLPHDAAEVDPEEFTFVGMIEGETWVEEEKKTNHVVSSSSPATATHSTEAAPLSSAGWGVQRVGEVPSVGPPPPPPHHHHCHCQYQMHHREHDHFAMHQQWHGGHLCHYRRYPQSQYLQRYMRPDAAGKMYHGSYNPSGYSMSPYAMPYYPRMYNRYPGMHMEGAMYPGMGGMGGFSLQKQPAYYPPPHNHGGQYALPHHNPHQLQYIRAEGMASHGRKTDCAQWCHNDSSSLINFMKIWRQKQSGDRAKHPEGNGSQIANTKPPS</sequence>
<feature type="compositionally biased region" description="Low complexity" evidence="1">
    <location>
        <begin position="132"/>
        <end position="146"/>
    </location>
</feature>
<organism evidence="2">
    <name type="scientific">Trypanosoma vivax (strain Y486)</name>
    <dbReference type="NCBI Taxonomy" id="1055687"/>
    <lineage>
        <taxon>Eukaryota</taxon>
        <taxon>Discoba</taxon>
        <taxon>Euglenozoa</taxon>
        <taxon>Kinetoplastea</taxon>
        <taxon>Metakinetoplastina</taxon>
        <taxon>Trypanosomatida</taxon>
        <taxon>Trypanosomatidae</taxon>
        <taxon>Trypanosoma</taxon>
        <taxon>Duttonella</taxon>
    </lineage>
</organism>
<protein>
    <submittedName>
        <fullName evidence="2">Uncharacterized protein</fullName>
    </submittedName>
</protein>
<feature type="region of interest" description="Disordered" evidence="1">
    <location>
        <begin position="131"/>
        <end position="151"/>
    </location>
</feature>
<feature type="region of interest" description="Disordered" evidence="1">
    <location>
        <begin position="338"/>
        <end position="361"/>
    </location>
</feature>
<feature type="compositionally biased region" description="Basic and acidic residues" evidence="1">
    <location>
        <begin position="339"/>
        <end position="348"/>
    </location>
</feature>